<dbReference type="GO" id="GO:0003984">
    <property type="term" value="F:acetolactate synthase activity"/>
    <property type="evidence" value="ECO:0007669"/>
    <property type="project" value="UniProtKB-EC"/>
</dbReference>
<evidence type="ECO:0000313" key="17">
    <source>
        <dbReference type="Proteomes" id="UP000563151"/>
    </source>
</evidence>
<keyword evidence="8 12" id="KW-0460">Magnesium</keyword>
<comment type="cofactor">
    <cofactor evidence="12">
        <name>thiamine diphosphate</name>
        <dbReference type="ChEBI" id="CHEBI:58937"/>
    </cofactor>
    <text evidence="12">Binds 1 thiamine pyrophosphate per subunit.</text>
</comment>
<dbReference type="GO" id="GO:0050660">
    <property type="term" value="F:flavin adenine dinucleotide binding"/>
    <property type="evidence" value="ECO:0007669"/>
    <property type="project" value="InterPro"/>
</dbReference>
<evidence type="ECO:0000256" key="2">
    <source>
        <dbReference type="ARBA" id="ARBA00005025"/>
    </source>
</evidence>
<dbReference type="InterPro" id="IPR012846">
    <property type="entry name" value="Acetolactate_synth_lsu"/>
</dbReference>
<keyword evidence="5 12" id="KW-0028">Amino-acid biosynthesis</keyword>
<evidence type="ECO:0000256" key="9">
    <source>
        <dbReference type="ARBA" id="ARBA00023052"/>
    </source>
</evidence>
<evidence type="ECO:0000259" key="13">
    <source>
        <dbReference type="Pfam" id="PF00205"/>
    </source>
</evidence>
<dbReference type="SUPFAM" id="SSF52467">
    <property type="entry name" value="DHS-like NAD/FAD-binding domain"/>
    <property type="match status" value="1"/>
</dbReference>
<dbReference type="EC" id="2.2.1.6" evidence="4 12"/>
<dbReference type="InterPro" id="IPR012001">
    <property type="entry name" value="Thiamin_PyroP_enz_TPP-bd_dom"/>
</dbReference>
<dbReference type="RefSeq" id="WP_035148774.1">
    <property type="nucleotide sequence ID" value="NZ_JAAZWO010000001.1"/>
</dbReference>
<keyword evidence="6 12" id="KW-0808">Transferase</keyword>
<dbReference type="Pfam" id="PF00205">
    <property type="entry name" value="TPP_enzyme_M"/>
    <property type="match status" value="1"/>
</dbReference>
<dbReference type="InterPro" id="IPR039368">
    <property type="entry name" value="AHAS_TPP"/>
</dbReference>
<evidence type="ECO:0000256" key="6">
    <source>
        <dbReference type="ARBA" id="ARBA00022679"/>
    </source>
</evidence>
<keyword evidence="17" id="KW-1185">Reference proteome</keyword>
<reference evidence="16 17" key="1">
    <citation type="submission" date="2020-04" db="EMBL/GenBank/DDBJ databases">
        <title>Genomic insights into acetone-butanol-ethanol (ABE) fermentation by sequencing solventogenic clostridia strains.</title>
        <authorList>
            <person name="Brown S."/>
        </authorList>
    </citation>
    <scope>NUCLEOTIDE SEQUENCE [LARGE SCALE GENOMIC DNA]</scope>
    <source>
        <strain evidence="16 17">DJ011</strain>
    </source>
</reference>
<dbReference type="CDD" id="cd07035">
    <property type="entry name" value="TPP_PYR_POX_like"/>
    <property type="match status" value="1"/>
</dbReference>
<accession>A0A923E7A7</accession>
<dbReference type="FunFam" id="3.40.50.970:FF:000007">
    <property type="entry name" value="Acetolactate synthase"/>
    <property type="match status" value="1"/>
</dbReference>
<sequence length="554" mass="60490">MKYTGARIILECLKEQGVDTIFGYPGGAVLNIYDELYSFEGITHIRTAHEQAAAHAADGYARATGKVGVCIATSGPGATNLVTGIANAYMDSVPMVAITGQVPTSLIGKDSFQEVDIVDITMPITKHNFIVKRIEDLAPVIRKAFYIAKKGRPGPVLVDIPKDITAAVYEFYNEEVKAIPITPIKQEEIDRALGVINESKKPVIVVGGGCNISNTQEELLKFQDKLKCPICSTMMGLGSFDGTHPMFTGMVGMHGTLASNKCICESDLIIAVGARFSDRVISNANTFAKNTKVIHIDIDEAEVCKNIKANSWIIGNVCDVLKELSSKLEKREENPWTEFALNLIKEERARSLKVNPKDSVNPIYLIRKLYEFTRGEAIITTEVGQNQIWATQGYTFKTPKTFISSGGLGTMGYGFGAAIGASIAKNIQVFNIAGDGSFKMNCNELATVVEYNIPVKIIVLNNGVLGMVRQWQNLFYKKRFSETTSKREIDFAKIGEAYGVLGISINRNEEIEDALKKAVEHNGPVVVDCFVDKGAMAVPIVPPGANIEEMLILD</sequence>
<dbReference type="Proteomes" id="UP000563151">
    <property type="component" value="Unassembled WGS sequence"/>
</dbReference>
<dbReference type="InterPro" id="IPR045229">
    <property type="entry name" value="TPP_enz"/>
</dbReference>
<comment type="pathway">
    <text evidence="1 12">Amino-acid biosynthesis; L-isoleucine biosynthesis; L-isoleucine from 2-oxobutanoate: step 1/4.</text>
</comment>
<keyword evidence="9 12" id="KW-0786">Thiamine pyrophosphate</keyword>
<dbReference type="PANTHER" id="PTHR18968:SF13">
    <property type="entry name" value="ACETOLACTATE SYNTHASE CATALYTIC SUBUNIT, MITOCHONDRIAL"/>
    <property type="match status" value="1"/>
</dbReference>
<evidence type="ECO:0000256" key="11">
    <source>
        <dbReference type="ARBA" id="ARBA00048670"/>
    </source>
</evidence>
<evidence type="ECO:0000256" key="1">
    <source>
        <dbReference type="ARBA" id="ARBA00004974"/>
    </source>
</evidence>
<dbReference type="GO" id="GO:0009099">
    <property type="term" value="P:L-valine biosynthetic process"/>
    <property type="evidence" value="ECO:0007669"/>
    <property type="project" value="TreeGrafter"/>
</dbReference>
<evidence type="ECO:0000256" key="3">
    <source>
        <dbReference type="ARBA" id="ARBA00007812"/>
    </source>
</evidence>
<evidence type="ECO:0000259" key="15">
    <source>
        <dbReference type="Pfam" id="PF02776"/>
    </source>
</evidence>
<dbReference type="EMBL" id="JAAZWO010000001">
    <property type="protein sequence ID" value="MBC2396379.1"/>
    <property type="molecule type" value="Genomic_DNA"/>
</dbReference>
<keyword evidence="7 12" id="KW-0479">Metal-binding</keyword>
<dbReference type="GO" id="GO:0000287">
    <property type="term" value="F:magnesium ion binding"/>
    <property type="evidence" value="ECO:0007669"/>
    <property type="project" value="UniProtKB-UniRule"/>
</dbReference>
<evidence type="ECO:0000256" key="8">
    <source>
        <dbReference type="ARBA" id="ARBA00022842"/>
    </source>
</evidence>
<feature type="domain" description="Thiamine pyrophosphate enzyme TPP-binding" evidence="14">
    <location>
        <begin position="383"/>
        <end position="529"/>
    </location>
</feature>
<dbReference type="NCBIfam" id="TIGR00118">
    <property type="entry name" value="acolac_lg"/>
    <property type="match status" value="1"/>
</dbReference>
<comment type="similarity">
    <text evidence="3 12">Belongs to the TPP enzyme family.</text>
</comment>
<gene>
    <name evidence="16" type="primary">ilvB</name>
    <name evidence="16" type="ORF">HGG79_01120</name>
</gene>
<proteinExistence type="inferred from homology"/>
<dbReference type="InterPro" id="IPR011766">
    <property type="entry name" value="TPP_enzyme_TPP-bd"/>
</dbReference>
<name>A0A923E7A7_CLOTT</name>
<evidence type="ECO:0000256" key="12">
    <source>
        <dbReference type="RuleBase" id="RU003591"/>
    </source>
</evidence>
<dbReference type="GO" id="GO:0030976">
    <property type="term" value="F:thiamine pyrophosphate binding"/>
    <property type="evidence" value="ECO:0007669"/>
    <property type="project" value="UniProtKB-UniRule"/>
</dbReference>
<dbReference type="AlphaFoldDB" id="A0A923E7A7"/>
<dbReference type="Pfam" id="PF02776">
    <property type="entry name" value="TPP_enzyme_N"/>
    <property type="match status" value="1"/>
</dbReference>
<dbReference type="Gene3D" id="3.40.50.1220">
    <property type="entry name" value="TPP-binding domain"/>
    <property type="match status" value="1"/>
</dbReference>
<evidence type="ECO:0000313" key="16">
    <source>
        <dbReference type="EMBL" id="MBC2396379.1"/>
    </source>
</evidence>
<protein>
    <recommendedName>
        <fullName evidence="4 12">Acetolactate synthase</fullName>
        <ecNumber evidence="4 12">2.2.1.6</ecNumber>
    </recommendedName>
</protein>
<dbReference type="Pfam" id="PF02775">
    <property type="entry name" value="TPP_enzyme_C"/>
    <property type="match status" value="1"/>
</dbReference>
<dbReference type="InterPro" id="IPR012000">
    <property type="entry name" value="Thiamin_PyroP_enz_cen_dom"/>
</dbReference>
<keyword evidence="10 12" id="KW-0100">Branched-chain amino acid biosynthesis</keyword>
<dbReference type="CDD" id="cd02015">
    <property type="entry name" value="TPP_AHAS"/>
    <property type="match status" value="1"/>
</dbReference>
<evidence type="ECO:0000256" key="10">
    <source>
        <dbReference type="ARBA" id="ARBA00023304"/>
    </source>
</evidence>
<evidence type="ECO:0000259" key="14">
    <source>
        <dbReference type="Pfam" id="PF02775"/>
    </source>
</evidence>
<comment type="caution">
    <text evidence="16">The sequence shown here is derived from an EMBL/GenBank/DDBJ whole genome shotgun (WGS) entry which is preliminary data.</text>
</comment>
<evidence type="ECO:0000256" key="5">
    <source>
        <dbReference type="ARBA" id="ARBA00022605"/>
    </source>
</evidence>
<feature type="domain" description="Thiamine pyrophosphate enzyme N-terminal TPP-binding" evidence="15">
    <location>
        <begin position="4"/>
        <end position="119"/>
    </location>
</feature>
<dbReference type="InterPro" id="IPR029061">
    <property type="entry name" value="THDP-binding"/>
</dbReference>
<comment type="cofactor">
    <cofactor evidence="12">
        <name>Mg(2+)</name>
        <dbReference type="ChEBI" id="CHEBI:18420"/>
    </cofactor>
    <text evidence="12">Binds 1 Mg(2+) ion per subunit.</text>
</comment>
<dbReference type="GO" id="GO:0009097">
    <property type="term" value="P:isoleucine biosynthetic process"/>
    <property type="evidence" value="ECO:0007669"/>
    <property type="project" value="TreeGrafter"/>
</dbReference>
<dbReference type="GO" id="GO:0005948">
    <property type="term" value="C:acetolactate synthase complex"/>
    <property type="evidence" value="ECO:0007669"/>
    <property type="project" value="TreeGrafter"/>
</dbReference>
<organism evidence="16 17">
    <name type="scientific">Clostridium tetanomorphum</name>
    <dbReference type="NCBI Taxonomy" id="1553"/>
    <lineage>
        <taxon>Bacteria</taxon>
        <taxon>Bacillati</taxon>
        <taxon>Bacillota</taxon>
        <taxon>Clostridia</taxon>
        <taxon>Eubacteriales</taxon>
        <taxon>Clostridiaceae</taxon>
        <taxon>Clostridium</taxon>
    </lineage>
</organism>
<dbReference type="SUPFAM" id="SSF52518">
    <property type="entry name" value="Thiamin diphosphate-binding fold (THDP-binding)"/>
    <property type="match status" value="2"/>
</dbReference>
<feature type="domain" description="Thiamine pyrophosphate enzyme central" evidence="13">
    <location>
        <begin position="189"/>
        <end position="324"/>
    </location>
</feature>
<dbReference type="InterPro" id="IPR029035">
    <property type="entry name" value="DHS-like_NAD/FAD-binding_dom"/>
</dbReference>
<comment type="catalytic activity">
    <reaction evidence="11 12">
        <text>2 pyruvate + H(+) = (2S)-2-acetolactate + CO2</text>
        <dbReference type="Rhea" id="RHEA:25249"/>
        <dbReference type="ChEBI" id="CHEBI:15361"/>
        <dbReference type="ChEBI" id="CHEBI:15378"/>
        <dbReference type="ChEBI" id="CHEBI:16526"/>
        <dbReference type="ChEBI" id="CHEBI:58476"/>
        <dbReference type="EC" id="2.2.1.6"/>
    </reaction>
</comment>
<dbReference type="Gene3D" id="3.40.50.970">
    <property type="match status" value="2"/>
</dbReference>
<evidence type="ECO:0000256" key="7">
    <source>
        <dbReference type="ARBA" id="ARBA00022723"/>
    </source>
</evidence>
<comment type="pathway">
    <text evidence="2 12">Amino-acid biosynthesis; L-valine biosynthesis; L-valine from pyruvate: step 1/4.</text>
</comment>
<dbReference type="FunFam" id="3.40.50.1220:FF:000008">
    <property type="entry name" value="Acetolactate synthase"/>
    <property type="match status" value="1"/>
</dbReference>
<dbReference type="PANTHER" id="PTHR18968">
    <property type="entry name" value="THIAMINE PYROPHOSPHATE ENZYMES"/>
    <property type="match status" value="1"/>
</dbReference>
<evidence type="ECO:0000256" key="4">
    <source>
        <dbReference type="ARBA" id="ARBA00013145"/>
    </source>
</evidence>